<dbReference type="PANTHER" id="PTHR31279:SF72">
    <property type="entry name" value="OS02G0756800 PROTEIN"/>
    <property type="match status" value="1"/>
</dbReference>
<evidence type="ECO:0008006" key="8">
    <source>
        <dbReference type="Google" id="ProtNLM"/>
    </source>
</evidence>
<dbReference type="Pfam" id="PF04674">
    <property type="entry name" value="Phi_1"/>
    <property type="match status" value="1"/>
</dbReference>
<reference evidence="6 7" key="1">
    <citation type="submission" date="2020-08" db="EMBL/GenBank/DDBJ databases">
        <title>Plant Genome Project.</title>
        <authorList>
            <person name="Zhang R.-G."/>
        </authorList>
    </citation>
    <scope>NUCLEOTIDE SEQUENCE [LARGE SCALE GENOMIC DNA]</scope>
    <source>
        <tissue evidence="6">Rhizome</tissue>
    </source>
</reference>
<dbReference type="Proteomes" id="UP000734854">
    <property type="component" value="Unassembled WGS sequence"/>
</dbReference>
<keyword evidence="3" id="KW-0964">Secreted</keyword>
<accession>A0A8J5EDU7</accession>
<keyword evidence="2" id="KW-0052">Apoplast</keyword>
<keyword evidence="4" id="KW-0732">Signal</keyword>
<protein>
    <recommendedName>
        <fullName evidence="8">Phi-1</fullName>
    </recommendedName>
</protein>
<dbReference type="EMBL" id="JACMSC010000019">
    <property type="protein sequence ID" value="KAG6473314.1"/>
    <property type="molecule type" value="Genomic_DNA"/>
</dbReference>
<evidence type="ECO:0000256" key="2">
    <source>
        <dbReference type="ARBA" id="ARBA00022523"/>
    </source>
</evidence>
<evidence type="ECO:0000256" key="4">
    <source>
        <dbReference type="ARBA" id="ARBA00022729"/>
    </source>
</evidence>
<gene>
    <name evidence="6" type="ORF">ZIOFF_067229</name>
</gene>
<dbReference type="GO" id="GO:0048046">
    <property type="term" value="C:apoplast"/>
    <property type="evidence" value="ECO:0007669"/>
    <property type="project" value="UniProtKB-SubCell"/>
</dbReference>
<dbReference type="PANTHER" id="PTHR31279">
    <property type="entry name" value="PROTEIN EXORDIUM-LIKE 5"/>
    <property type="match status" value="1"/>
</dbReference>
<dbReference type="AlphaFoldDB" id="A0A8J5EDU7"/>
<name>A0A8J5EDU7_ZINOF</name>
<evidence type="ECO:0000313" key="7">
    <source>
        <dbReference type="Proteomes" id="UP000734854"/>
    </source>
</evidence>
<dbReference type="InterPro" id="IPR006766">
    <property type="entry name" value="EXORDIUM-like"/>
</dbReference>
<proteinExistence type="inferred from homology"/>
<sequence>MSRCGSHWSNRKSGTAYIWVGNAAKQCPGQCAWPFHQPLYGPQTPPLVAPNGDVGADGMVINLASMVAGAVTNPFGDGFYQGPKSAPLEAATACPGVYAKGSYPGYAGDLKVDPSTGASYNANGVGDDVDDVRRPHLLGQTPIPKSMQGLVSSPNPWIDLTWLPNSHAANSSSCASLAGLLFPGTRLAPFLVASRVFFCACYRWIHIVGSRECWWIKTRLGWGRRRPTAVTGATSAPHAQRCRTRRRRPGRGRGMAVRCPSTSTPITSRWGGSAAAAIACTTLD</sequence>
<keyword evidence="7" id="KW-1185">Reference proteome</keyword>
<evidence type="ECO:0000313" key="6">
    <source>
        <dbReference type="EMBL" id="KAG6473314.1"/>
    </source>
</evidence>
<evidence type="ECO:0000256" key="5">
    <source>
        <dbReference type="ARBA" id="ARBA00023591"/>
    </source>
</evidence>
<organism evidence="6 7">
    <name type="scientific">Zingiber officinale</name>
    <name type="common">Ginger</name>
    <name type="synonym">Amomum zingiber</name>
    <dbReference type="NCBI Taxonomy" id="94328"/>
    <lineage>
        <taxon>Eukaryota</taxon>
        <taxon>Viridiplantae</taxon>
        <taxon>Streptophyta</taxon>
        <taxon>Embryophyta</taxon>
        <taxon>Tracheophyta</taxon>
        <taxon>Spermatophyta</taxon>
        <taxon>Magnoliopsida</taxon>
        <taxon>Liliopsida</taxon>
        <taxon>Zingiberales</taxon>
        <taxon>Zingiberaceae</taxon>
        <taxon>Zingiber</taxon>
    </lineage>
</organism>
<comment type="subcellular location">
    <subcellularLocation>
        <location evidence="1">Secreted</location>
        <location evidence="1">Extracellular space</location>
        <location evidence="1">Apoplast</location>
    </subcellularLocation>
</comment>
<comment type="similarity">
    <text evidence="5">Belongs to the EXORDIUM family.</text>
</comment>
<comment type="caution">
    <text evidence="6">The sequence shown here is derived from an EMBL/GenBank/DDBJ whole genome shotgun (WGS) entry which is preliminary data.</text>
</comment>
<evidence type="ECO:0000256" key="3">
    <source>
        <dbReference type="ARBA" id="ARBA00022525"/>
    </source>
</evidence>
<evidence type="ECO:0000256" key="1">
    <source>
        <dbReference type="ARBA" id="ARBA00004271"/>
    </source>
</evidence>